<evidence type="ECO:0000313" key="1">
    <source>
        <dbReference type="EMBL" id="MBB6570444.1"/>
    </source>
</evidence>
<dbReference type="EMBL" id="JACHKF010000001">
    <property type="protein sequence ID" value="MBB6570444.1"/>
    <property type="molecule type" value="Genomic_DNA"/>
</dbReference>
<evidence type="ECO:0000313" key="3">
    <source>
        <dbReference type="Proteomes" id="UP000534306"/>
    </source>
</evidence>
<organism evidence="2 3">
    <name type="scientific">Kribbella sandramycini</name>
    <dbReference type="NCBI Taxonomy" id="60450"/>
    <lineage>
        <taxon>Bacteria</taxon>
        <taxon>Bacillati</taxon>
        <taxon>Actinomycetota</taxon>
        <taxon>Actinomycetes</taxon>
        <taxon>Propionibacteriales</taxon>
        <taxon>Kribbellaceae</taxon>
        <taxon>Kribbella</taxon>
    </lineage>
</organism>
<reference evidence="1 4" key="2">
    <citation type="submission" date="2020-08" db="EMBL/GenBank/DDBJ databases">
        <title>Sequencing the genomes of 1000 actinobacteria strains.</title>
        <authorList>
            <person name="Klenk H.-P."/>
        </authorList>
    </citation>
    <scope>NUCLEOTIDE SEQUENCE [LARGE SCALE GENOMIC DNA]</scope>
    <source>
        <strain evidence="1 4">DSM 15626</strain>
    </source>
</reference>
<dbReference type="EMBL" id="JABJRC010000011">
    <property type="protein sequence ID" value="NOL45304.1"/>
    <property type="molecule type" value="Genomic_DNA"/>
</dbReference>
<dbReference type="RefSeq" id="WP_171678577.1">
    <property type="nucleotide sequence ID" value="NZ_BAAAGT010000017.1"/>
</dbReference>
<proteinExistence type="predicted"/>
<keyword evidence="3" id="KW-1185">Reference proteome</keyword>
<dbReference type="Pfam" id="PF14390">
    <property type="entry name" value="DUF4420"/>
    <property type="match status" value="1"/>
</dbReference>
<dbReference type="Proteomes" id="UP000553957">
    <property type="component" value="Unassembled WGS sequence"/>
</dbReference>
<dbReference type="AlphaFoldDB" id="A0A7Y4P4K5"/>
<dbReference type="InterPro" id="IPR025534">
    <property type="entry name" value="DUF4420"/>
</dbReference>
<sequence length="336" mass="36817">MPLRLVVQELWTALSGGAASASDRLRVADTPVMSAAGPLMVALDDAGCRHLLVPVSAERVVRGGLNGPALVLRKRSLVDDDDRRTFADLACLRKDLDDVFTGLCADVLRSVEKEPRDPLKVLYGRLERWRALFQTSSRLLGPEQQAGLFAELTVLQRLLEIDPSAHRTWTGPQRHHHDFSGGGRAVEVKATTVSDGRRIRVHGLDQLEGSPDGLHLHWVRLEAASEAGRSLNSLVDEVLRGCDDEGDMRTRLSAAGYQVADRRHYDQPRFTVAERRAYAVDSGFPRLIAGDLRAAGVPINVTDVQYTVDLSSEPPVPLPDVQAAEHLVAMLQGNPE</sequence>
<protein>
    <submittedName>
        <fullName evidence="2">PD-(D/E)XK motif protein</fullName>
    </submittedName>
</protein>
<reference evidence="2 3" key="1">
    <citation type="submission" date="2020-05" db="EMBL/GenBank/DDBJ databases">
        <title>Genome sequence of Kribbella sandramycini ATCC 39419.</title>
        <authorList>
            <person name="Maclea K.S."/>
            <person name="Fair J.L."/>
        </authorList>
    </citation>
    <scope>NUCLEOTIDE SEQUENCE [LARGE SCALE GENOMIC DNA]</scope>
    <source>
        <strain evidence="2 3">ATCC 39419</strain>
    </source>
</reference>
<dbReference type="Proteomes" id="UP000534306">
    <property type="component" value="Unassembled WGS sequence"/>
</dbReference>
<evidence type="ECO:0000313" key="2">
    <source>
        <dbReference type="EMBL" id="NOL45304.1"/>
    </source>
</evidence>
<accession>A0A7Y4P4K5</accession>
<name>A0A7Y4P4K5_9ACTN</name>
<gene>
    <name evidence="1" type="ORF">HNR71_006081</name>
    <name evidence="2" type="ORF">HPO96_34155</name>
</gene>
<evidence type="ECO:0000313" key="4">
    <source>
        <dbReference type="Proteomes" id="UP000553957"/>
    </source>
</evidence>
<comment type="caution">
    <text evidence="2">The sequence shown here is derived from an EMBL/GenBank/DDBJ whole genome shotgun (WGS) entry which is preliminary data.</text>
</comment>